<evidence type="ECO:0000256" key="1">
    <source>
        <dbReference type="SAM" id="Coils"/>
    </source>
</evidence>
<dbReference type="InterPro" id="IPR013783">
    <property type="entry name" value="Ig-like_fold"/>
</dbReference>
<reference evidence="4" key="1">
    <citation type="submission" date="2021-03" db="EMBL/GenBank/DDBJ databases">
        <authorList>
            <person name="Jaffe A."/>
        </authorList>
    </citation>
    <scope>NUCLEOTIDE SEQUENCE</scope>
    <source>
        <strain evidence="4">RIFCSPLOWO2_01_FULL_43_13</strain>
    </source>
</reference>
<dbReference type="Proteomes" id="UP000680185">
    <property type="component" value="Unassembled WGS sequence"/>
</dbReference>
<feature type="compositionally biased region" description="Acidic residues" evidence="2">
    <location>
        <begin position="634"/>
        <end position="644"/>
    </location>
</feature>
<reference evidence="4" key="2">
    <citation type="submission" date="2021-05" db="EMBL/GenBank/DDBJ databases">
        <title>Protein family content uncovers lineage relationships and bacterial pathway maintenance mechanisms in DPANN archaea.</title>
        <authorList>
            <person name="Castelle C.J."/>
            <person name="Meheust R."/>
            <person name="Jaffe A.L."/>
            <person name="Seitz K."/>
            <person name="Gong X."/>
            <person name="Baker B.J."/>
            <person name="Banfield J.F."/>
        </authorList>
    </citation>
    <scope>NUCLEOTIDE SEQUENCE</scope>
    <source>
        <strain evidence="4">RIFCSPLOWO2_01_FULL_43_13</strain>
    </source>
</reference>
<protein>
    <submittedName>
        <fullName evidence="4">Uncharacterized protein</fullName>
    </submittedName>
</protein>
<keyword evidence="3" id="KW-0472">Membrane</keyword>
<feature type="transmembrane region" description="Helical" evidence="3">
    <location>
        <begin position="853"/>
        <end position="871"/>
    </location>
</feature>
<organism evidence="4 5">
    <name type="scientific">Candidatus Iainarchaeum sp</name>
    <dbReference type="NCBI Taxonomy" id="3101447"/>
    <lineage>
        <taxon>Archaea</taxon>
        <taxon>Candidatus Iainarchaeota</taxon>
        <taxon>Candidatus Iainarchaeia</taxon>
        <taxon>Candidatus Iainarchaeales</taxon>
        <taxon>Candidatus Iainarchaeaceae</taxon>
        <taxon>Candidatus Iainarchaeum</taxon>
    </lineage>
</organism>
<name>A0A8T4L389_9ARCH</name>
<feature type="compositionally biased region" description="Basic and acidic residues" evidence="2">
    <location>
        <begin position="930"/>
        <end position="952"/>
    </location>
</feature>
<dbReference type="Gene3D" id="2.60.40.10">
    <property type="entry name" value="Immunoglobulins"/>
    <property type="match status" value="1"/>
</dbReference>
<feature type="compositionally biased region" description="Low complexity" evidence="2">
    <location>
        <begin position="955"/>
        <end position="972"/>
    </location>
</feature>
<evidence type="ECO:0000256" key="2">
    <source>
        <dbReference type="SAM" id="MobiDB-lite"/>
    </source>
</evidence>
<comment type="caution">
    <text evidence="4">The sequence shown here is derived from an EMBL/GenBank/DDBJ whole genome shotgun (WGS) entry which is preliminary data.</text>
</comment>
<evidence type="ECO:0000313" key="4">
    <source>
        <dbReference type="EMBL" id="MBS3058185.1"/>
    </source>
</evidence>
<feature type="region of interest" description="Disordered" evidence="2">
    <location>
        <begin position="930"/>
        <end position="972"/>
    </location>
</feature>
<feature type="region of interest" description="Disordered" evidence="2">
    <location>
        <begin position="634"/>
        <end position="672"/>
    </location>
</feature>
<feature type="coiled-coil region" evidence="1">
    <location>
        <begin position="1162"/>
        <end position="1203"/>
    </location>
</feature>
<sequence>MQSRVFLLCFALALLLPNALGESSNIDLNVSQTGYYIKDPQNISVRFNFINLRDDDSSIDRVDFYILDLSANNIDFVAFSGSGWQREFLARFGDDHFWITNASSQSLEVTIKPKMSAEGSYDLKGYYQFFDQTGSVIGFGDNRPLFPLVDVVDHVFARIIVDKTAPSVSFIGEPEWTSQGLMIQASVNDLNPIASVKLSYNGKTGQKTVDANYSPSLKQATALIPLSEIVEGSQINYSITATDAAGNNGSAQASFTARDNPQITDIRPSTVLPQVPITLYATITDSSGIKSASVKINNSETAIPMAKGSGDVWSASIGSFAKGATVEYSITASDNLDNVSTETGSFEILQEFTIHLTVLDAVFKTPVNNVTLVVSSRTVSSGGANFVIPEKTINFSKETEFQQLQGRYYFSFSAPQYNTQVYSYDVQSDVNKTILMGTGEQSEILDATITPKVSDDNKSYYLNVSAIIKESFPVKYLKLVYSINSDDFGSELSLSQKQGSEYYAVLGPFTGEMVLYSRLELSDATDQVFIYDLGVRWFSLISALGGIGVGVELCGNSKDDNNNGLIDEGCPCKEADTQSCSKNVGICKLGIQKCLNGKWSETCEGGILPVPEICGNKLDDDCDNLADNGCFIDSDDDGLSDEQEEKIKTNPRNPDTDGDNVSDGQEFLKDNTNPLDSKSNLLYVDLKAQVNFGDNQEIRLLHPTLGIIKGISASILAPSGRQESLAANEDGTISFKPEEQGIFSIKVSKNKFESVKEFSVGTGFFSLGAAAGPAVSYIFGENIVKAPLAFIFVLALCFILGWLANSQLRILLKQKKVVSSSEERKELIKRSALVLIIAVIPLAVFKLSSVENSVLSAFALIIVLVALGYAAGFSKTKKAVRVEEEEKKPASIAGSLISKVKGFFITDKKTADIKLTKEWKKLDWEFGEKGEEAREAGKPETLIGEEKPESGKGFEYQTPETQTSESTSSYSPSEAVRSVEVWKRFEPVEFEDRMTEIGKEVEKTLEKKLLEVGDEIEKKVGKKLAEVEEEIDRRVSRRLLETEEEVERRVGRKVQEVEEDVDRKMKKRMLELEEEIGQQVERKLASERVKRKENKFGLARLKKHALLKQLAFEELKKAALLQKVQAPQIPKAGMPQAGFVLKETKEPASLAVQKPEQLQSFSKSEEQNIQELTRQLAVLNSSYAQGLVQKEEFETKVRKLREELAKLQK</sequence>
<dbReference type="EMBL" id="JAGVWB010000013">
    <property type="protein sequence ID" value="MBS3058185.1"/>
    <property type="molecule type" value="Genomic_DNA"/>
</dbReference>
<keyword evidence="3" id="KW-1133">Transmembrane helix</keyword>
<gene>
    <name evidence="4" type="ORF">J4478_02175</name>
</gene>
<accession>A0A8T4L389</accession>
<dbReference type="InterPro" id="IPR053180">
    <property type="entry name" value="Ca-binding_acidic-repeat"/>
</dbReference>
<keyword evidence="3" id="KW-0812">Transmembrane</keyword>
<feature type="transmembrane region" description="Helical" evidence="3">
    <location>
        <begin position="827"/>
        <end position="847"/>
    </location>
</feature>
<dbReference type="PANTHER" id="PTHR37467:SF1">
    <property type="entry name" value="EXPORTED CALCIUM-BINDING GLYCOPROTEIN"/>
    <property type="match status" value="1"/>
</dbReference>
<evidence type="ECO:0000256" key="3">
    <source>
        <dbReference type="SAM" id="Phobius"/>
    </source>
</evidence>
<evidence type="ECO:0000313" key="5">
    <source>
        <dbReference type="Proteomes" id="UP000680185"/>
    </source>
</evidence>
<dbReference type="PANTHER" id="PTHR37467">
    <property type="entry name" value="EXPORTED CALCIUM-BINDING GLYCOPROTEIN-RELATED"/>
    <property type="match status" value="1"/>
</dbReference>
<keyword evidence="1" id="KW-0175">Coiled coil</keyword>
<feature type="transmembrane region" description="Helical" evidence="3">
    <location>
        <begin position="786"/>
        <end position="806"/>
    </location>
</feature>
<proteinExistence type="predicted"/>
<dbReference type="AlphaFoldDB" id="A0A8T4L389"/>